<dbReference type="InterPro" id="IPR038221">
    <property type="entry name" value="YidC_periplasmic_sf"/>
</dbReference>
<evidence type="ECO:0000256" key="6">
    <source>
        <dbReference type="ARBA" id="ARBA00022692"/>
    </source>
</evidence>
<evidence type="ECO:0000256" key="3">
    <source>
        <dbReference type="ARBA" id="ARBA00015325"/>
    </source>
</evidence>
<evidence type="ECO:0000256" key="7">
    <source>
        <dbReference type="ARBA" id="ARBA00022927"/>
    </source>
</evidence>
<feature type="transmembrane region" description="Helical" evidence="13">
    <location>
        <begin position="432"/>
        <end position="452"/>
    </location>
</feature>
<evidence type="ECO:0000256" key="2">
    <source>
        <dbReference type="ARBA" id="ARBA00010527"/>
    </source>
</evidence>
<evidence type="ECO:0000256" key="14">
    <source>
        <dbReference type="SAM" id="MobiDB-lite"/>
    </source>
</evidence>
<dbReference type="NCBIfam" id="TIGR03593">
    <property type="entry name" value="yidC_nterm"/>
    <property type="match status" value="1"/>
</dbReference>
<dbReference type="Pfam" id="PF02096">
    <property type="entry name" value="60KD_IMP"/>
    <property type="match status" value="1"/>
</dbReference>
<evidence type="ECO:0000313" key="18">
    <source>
        <dbReference type="Proteomes" id="UP001595548"/>
    </source>
</evidence>
<evidence type="ECO:0000256" key="5">
    <source>
        <dbReference type="ARBA" id="ARBA00022475"/>
    </source>
</evidence>
<name>A0ABV7HJV5_9GAMM</name>
<comment type="caution">
    <text evidence="17">The sequence shown here is derived from an EMBL/GenBank/DDBJ whole genome shotgun (WGS) entry which is preliminary data.</text>
</comment>
<evidence type="ECO:0000256" key="1">
    <source>
        <dbReference type="ARBA" id="ARBA00004429"/>
    </source>
</evidence>
<keyword evidence="7 13" id="KW-0653">Protein transport</keyword>
<evidence type="ECO:0000259" key="16">
    <source>
        <dbReference type="Pfam" id="PF14849"/>
    </source>
</evidence>
<dbReference type="NCBIfam" id="TIGR03592">
    <property type="entry name" value="yidC_oxa1_cterm"/>
    <property type="match status" value="1"/>
</dbReference>
<evidence type="ECO:0000256" key="12">
    <source>
        <dbReference type="ARBA" id="ARBA00033342"/>
    </source>
</evidence>
<comment type="subunit">
    <text evidence="13">Interacts with the Sec translocase complex via SecD. Specifically interacts with transmembrane segments of nascent integral membrane proteins during membrane integration.</text>
</comment>
<dbReference type="RefSeq" id="WP_382414892.1">
    <property type="nucleotide sequence ID" value="NZ_AP031500.1"/>
</dbReference>
<dbReference type="InterPro" id="IPR028053">
    <property type="entry name" value="Membr_insert_YidC_N"/>
</dbReference>
<dbReference type="InterPro" id="IPR001708">
    <property type="entry name" value="YidC/ALB3/OXA1/COX18"/>
</dbReference>
<evidence type="ECO:0000256" key="8">
    <source>
        <dbReference type="ARBA" id="ARBA00022989"/>
    </source>
</evidence>
<organism evidence="17 18">
    <name type="scientific">Gilvimarinus japonicus</name>
    <dbReference type="NCBI Taxonomy" id="1796469"/>
    <lineage>
        <taxon>Bacteria</taxon>
        <taxon>Pseudomonadati</taxon>
        <taxon>Pseudomonadota</taxon>
        <taxon>Gammaproteobacteria</taxon>
        <taxon>Cellvibrionales</taxon>
        <taxon>Cellvibrionaceae</taxon>
        <taxon>Gilvimarinus</taxon>
    </lineage>
</organism>
<feature type="compositionally biased region" description="Polar residues" evidence="14">
    <location>
        <begin position="39"/>
        <end position="57"/>
    </location>
</feature>
<dbReference type="CDD" id="cd20070">
    <property type="entry name" value="5TM_YidC_Alb3"/>
    <property type="match status" value="1"/>
</dbReference>
<dbReference type="CDD" id="cd19961">
    <property type="entry name" value="EcYidC-like_peri"/>
    <property type="match status" value="1"/>
</dbReference>
<proteinExistence type="inferred from homology"/>
<dbReference type="InterPro" id="IPR028055">
    <property type="entry name" value="YidC/Oxa/ALB_C"/>
</dbReference>
<feature type="transmembrane region" description="Helical" evidence="13">
    <location>
        <begin position="367"/>
        <end position="387"/>
    </location>
</feature>
<feature type="domain" description="Membrane insertase YidC/Oxa/ALB C-terminal" evidence="15">
    <location>
        <begin position="367"/>
        <end position="544"/>
    </location>
</feature>
<sequence length="554" mass="62429">MDWQKNLLLAAMAAVVIMLIMRWDDYQQSLVPTEPVAATSANADSSIPTGVSDNTGDVPSLTPPKGDAVSEQPVASQQAISVVTDSLEVSIDTRGGDITRVALPRHYAHIDTPNQPFVLIHSTAGHTYTVQSGLVGKNGTDSAKGRPTFTTAATQYELQEGQDSLEVDLTLTQNDVTITKRFTFHRGEYRVDVDYLIDNNSAAPWQASLYGQIKRDSHEPNSDTGIGMKPFVGAALTTNDERYKKFDFDDLQDKTFTTKIQGGWVSMVQHYFISAWIPNAESQNNFFLRQQGNNDLYLMGFTSEAVTVAAQSQGEIHSEFYAGPKNTTKLEEISSYLDLTVDYGWLWWLAKPLFAVLDYIHGIIGNWGLAIIAVTIIIKAFFFKLSATSYRSMARMRKLAPKMKELKERYGDDRQKMSQETMKLYKTEKVNPLGGCLPMLVQMPVFLSLYWVLMESVELRHTPFLWIPDLSVKDPIFVLPLLMGFTMWLTMRLSPTPPDPMQAKIMQFMPVVFTAMFLWFPAGLVLYWVTNNTLSFLQQMYITKQIEKEDTVKS</sequence>
<dbReference type="InterPro" id="IPR047196">
    <property type="entry name" value="YidC_ALB_C"/>
</dbReference>
<dbReference type="HAMAP" id="MF_01810">
    <property type="entry name" value="YidC_type1"/>
    <property type="match status" value="1"/>
</dbReference>
<evidence type="ECO:0000259" key="15">
    <source>
        <dbReference type="Pfam" id="PF02096"/>
    </source>
</evidence>
<feature type="region of interest" description="Disordered" evidence="14">
    <location>
        <begin position="39"/>
        <end position="74"/>
    </location>
</feature>
<accession>A0ABV7HJV5</accession>
<keyword evidence="9 13" id="KW-0472">Membrane</keyword>
<dbReference type="PANTHER" id="PTHR12428:SF65">
    <property type="entry name" value="CYTOCHROME C OXIDASE ASSEMBLY PROTEIN COX18, MITOCHONDRIAL"/>
    <property type="match status" value="1"/>
</dbReference>
<feature type="transmembrane region" description="Helical" evidence="13">
    <location>
        <begin position="511"/>
        <end position="530"/>
    </location>
</feature>
<dbReference type="PANTHER" id="PTHR12428">
    <property type="entry name" value="OXA1"/>
    <property type="match status" value="1"/>
</dbReference>
<comment type="function">
    <text evidence="13">Required for the insertion and/or proper folding and/or complex formation of integral membrane proteins into the membrane. Involved in integration of membrane proteins that insert both dependently and independently of the Sec translocase complex, as well as at least some lipoproteins. Aids folding of multispanning membrane proteins.</text>
</comment>
<gene>
    <name evidence="13 17" type="primary">yidC</name>
    <name evidence="17" type="ORF">ACFOEB_03015</name>
</gene>
<dbReference type="Proteomes" id="UP001595548">
    <property type="component" value="Unassembled WGS sequence"/>
</dbReference>
<dbReference type="EMBL" id="JBHRTL010000004">
    <property type="protein sequence ID" value="MFC3154158.1"/>
    <property type="molecule type" value="Genomic_DNA"/>
</dbReference>
<evidence type="ECO:0000256" key="11">
    <source>
        <dbReference type="ARBA" id="ARBA00033245"/>
    </source>
</evidence>
<dbReference type="PRINTS" id="PR01900">
    <property type="entry name" value="YIDCPROTEIN"/>
</dbReference>
<dbReference type="InterPro" id="IPR019998">
    <property type="entry name" value="Membr_insert_YidC"/>
</dbReference>
<evidence type="ECO:0000256" key="9">
    <source>
        <dbReference type="ARBA" id="ARBA00023136"/>
    </source>
</evidence>
<reference evidence="18" key="1">
    <citation type="journal article" date="2019" name="Int. J. Syst. Evol. Microbiol.">
        <title>The Global Catalogue of Microorganisms (GCM) 10K type strain sequencing project: providing services to taxonomists for standard genome sequencing and annotation.</title>
        <authorList>
            <consortium name="The Broad Institute Genomics Platform"/>
            <consortium name="The Broad Institute Genome Sequencing Center for Infectious Disease"/>
            <person name="Wu L."/>
            <person name="Ma J."/>
        </authorList>
    </citation>
    <scope>NUCLEOTIDE SEQUENCE [LARGE SCALE GENOMIC DNA]</scope>
    <source>
        <strain evidence="18">KCTC 52141</strain>
    </source>
</reference>
<keyword evidence="8 13" id="KW-1133">Transmembrane helix</keyword>
<dbReference type="NCBIfam" id="NF002352">
    <property type="entry name" value="PRK01318.1-3"/>
    <property type="match status" value="1"/>
</dbReference>
<feature type="domain" description="Membrane insertase YidC N-terminal" evidence="16">
    <location>
        <begin position="80"/>
        <end position="355"/>
    </location>
</feature>
<evidence type="ECO:0000256" key="13">
    <source>
        <dbReference type="HAMAP-Rule" id="MF_01810"/>
    </source>
</evidence>
<keyword evidence="10 13" id="KW-0143">Chaperone</keyword>
<keyword evidence="6 13" id="KW-0812">Transmembrane</keyword>
<dbReference type="PRINTS" id="PR00701">
    <property type="entry name" value="60KDINNERMP"/>
</dbReference>
<comment type="subcellular location">
    <subcellularLocation>
        <location evidence="1">Cell inner membrane</location>
        <topology evidence="1">Multi-pass membrane protein</topology>
    </subcellularLocation>
    <subcellularLocation>
        <location evidence="13">Cell membrane</location>
        <topology evidence="13">Multi-pass membrane protein</topology>
    </subcellularLocation>
</comment>
<evidence type="ECO:0000313" key="17">
    <source>
        <dbReference type="EMBL" id="MFC3154158.1"/>
    </source>
</evidence>
<evidence type="ECO:0000256" key="4">
    <source>
        <dbReference type="ARBA" id="ARBA00022448"/>
    </source>
</evidence>
<keyword evidence="4 13" id="KW-0813">Transport</keyword>
<comment type="similarity">
    <text evidence="2 13">Belongs to the OXA1/ALB3/YidC family. Type 1 subfamily.</text>
</comment>
<protein>
    <recommendedName>
        <fullName evidence="3 13">Membrane protein insertase YidC</fullName>
    </recommendedName>
    <alternativeName>
        <fullName evidence="12 13">Foldase YidC</fullName>
    </alternativeName>
    <alternativeName>
        <fullName evidence="11 13">Membrane integrase YidC</fullName>
    </alternativeName>
    <alternativeName>
        <fullName evidence="13">Membrane protein YidC</fullName>
    </alternativeName>
</protein>
<dbReference type="Pfam" id="PF14849">
    <property type="entry name" value="YidC_periplas"/>
    <property type="match status" value="1"/>
</dbReference>
<dbReference type="Gene3D" id="2.70.98.90">
    <property type="match status" value="1"/>
</dbReference>
<keyword evidence="5 13" id="KW-1003">Cell membrane</keyword>
<feature type="transmembrane region" description="Helical" evidence="13">
    <location>
        <begin position="472"/>
        <end position="490"/>
    </location>
</feature>
<keyword evidence="18" id="KW-1185">Reference proteome</keyword>
<evidence type="ECO:0000256" key="10">
    <source>
        <dbReference type="ARBA" id="ARBA00023186"/>
    </source>
</evidence>